<dbReference type="GO" id="GO:0006508">
    <property type="term" value="P:proteolysis"/>
    <property type="evidence" value="ECO:0007669"/>
    <property type="project" value="UniProtKB-KW"/>
</dbReference>
<keyword evidence="7" id="KW-0378">Hydrolase</keyword>
<evidence type="ECO:0000256" key="2">
    <source>
        <dbReference type="ARBA" id="ARBA00007447"/>
    </source>
</evidence>
<dbReference type="FunFam" id="2.40.70.10:FF:000058">
    <property type="entry name" value="ASpartyl Protease"/>
    <property type="match status" value="1"/>
</dbReference>
<accession>A0A914DAQ4</accession>
<dbReference type="Pfam" id="PF00026">
    <property type="entry name" value="Asp"/>
    <property type="match status" value="1"/>
</dbReference>
<proteinExistence type="inferred from homology"/>
<evidence type="ECO:0000259" key="10">
    <source>
        <dbReference type="PROSITE" id="PS51767"/>
    </source>
</evidence>
<dbReference type="GO" id="GO:0005764">
    <property type="term" value="C:lysosome"/>
    <property type="evidence" value="ECO:0007669"/>
    <property type="project" value="TreeGrafter"/>
</dbReference>
<evidence type="ECO:0000256" key="5">
    <source>
        <dbReference type="ARBA" id="ARBA00022729"/>
    </source>
</evidence>
<dbReference type="InterPro" id="IPR034164">
    <property type="entry name" value="Pepsin-like_dom"/>
</dbReference>
<dbReference type="InterPro" id="IPR021109">
    <property type="entry name" value="Peptidase_aspartic_dom_sf"/>
</dbReference>
<evidence type="ECO:0000256" key="7">
    <source>
        <dbReference type="ARBA" id="ARBA00022801"/>
    </source>
</evidence>
<dbReference type="PANTHER" id="PTHR47966">
    <property type="entry name" value="BETA-SITE APP-CLEAVING ENZYME, ISOFORM A-RELATED"/>
    <property type="match status" value="1"/>
</dbReference>
<dbReference type="InterPro" id="IPR033121">
    <property type="entry name" value="PEPTIDASE_A1"/>
</dbReference>
<dbReference type="GO" id="GO:0005576">
    <property type="term" value="C:extracellular region"/>
    <property type="evidence" value="ECO:0007669"/>
    <property type="project" value="UniProtKB-SubCell"/>
</dbReference>
<dbReference type="Proteomes" id="UP000887540">
    <property type="component" value="Unplaced"/>
</dbReference>
<evidence type="ECO:0000256" key="6">
    <source>
        <dbReference type="ARBA" id="ARBA00022750"/>
    </source>
</evidence>
<dbReference type="PANTHER" id="PTHR47966:SF8">
    <property type="entry name" value="ASPARTIC PROTEASE 1-RELATED"/>
    <property type="match status" value="1"/>
</dbReference>
<evidence type="ECO:0000256" key="1">
    <source>
        <dbReference type="ARBA" id="ARBA00004613"/>
    </source>
</evidence>
<comment type="similarity">
    <text evidence="2">Belongs to the peptidase A1 family.</text>
</comment>
<dbReference type="CDD" id="cd05471">
    <property type="entry name" value="pepsin_like"/>
    <property type="match status" value="1"/>
</dbReference>
<organism evidence="11 12">
    <name type="scientific">Acrobeloides nanus</name>
    <dbReference type="NCBI Taxonomy" id="290746"/>
    <lineage>
        <taxon>Eukaryota</taxon>
        <taxon>Metazoa</taxon>
        <taxon>Ecdysozoa</taxon>
        <taxon>Nematoda</taxon>
        <taxon>Chromadorea</taxon>
        <taxon>Rhabditida</taxon>
        <taxon>Tylenchina</taxon>
        <taxon>Cephalobomorpha</taxon>
        <taxon>Cephaloboidea</taxon>
        <taxon>Cephalobidae</taxon>
        <taxon>Acrobeloides</taxon>
    </lineage>
</organism>
<evidence type="ECO:0000313" key="12">
    <source>
        <dbReference type="WBParaSite" id="ACRNAN_scaffold2082.g30187.t1"/>
    </source>
</evidence>
<keyword evidence="3" id="KW-0964">Secreted</keyword>
<reference evidence="12" key="1">
    <citation type="submission" date="2022-11" db="UniProtKB">
        <authorList>
            <consortium name="WormBaseParasite"/>
        </authorList>
    </citation>
    <scope>IDENTIFICATION</scope>
</reference>
<comment type="subcellular location">
    <subcellularLocation>
        <location evidence="1">Secreted</location>
    </subcellularLocation>
</comment>
<dbReference type="AlphaFoldDB" id="A0A914DAQ4"/>
<keyword evidence="4" id="KW-0645">Protease</keyword>
<dbReference type="Gene3D" id="2.40.70.10">
    <property type="entry name" value="Acid Proteases"/>
    <property type="match status" value="2"/>
</dbReference>
<sequence length="288" mass="31458">MHPCVVVWLENQDYLSSTFIRDPQNFSIEYGSGSCVGTLGIDVLKISDLSYSTQKFGLASRIADIFGYQPIDGILGLGWPSLAVDNVIPPMQNLLSQLDKPLFTVWMANTNTSGNYPIPSAGQIIFGSTNTPKCDPNFAYVPLTSKSYWQFSLDNFWIGTSGHTKPQQAISDTGTSFLGGPLIQIGMIVSATHAVMDFQNGIYVVDCEAKNLPDMIFTIGGQKYHVPAKEYVLDVGLNNTKCALTIFDMDMGGFGPDWIFGATFIRTYCNVYDIGGGRIGFSKSKSTL</sequence>
<protein>
    <submittedName>
        <fullName evidence="12">Peptidase A1 domain-containing protein</fullName>
    </submittedName>
</protein>
<dbReference type="InterPro" id="IPR001461">
    <property type="entry name" value="Aspartic_peptidase_A1"/>
</dbReference>
<dbReference type="WBParaSite" id="ACRNAN_scaffold2082.g30187.t1">
    <property type="protein sequence ID" value="ACRNAN_scaffold2082.g30187.t1"/>
    <property type="gene ID" value="ACRNAN_scaffold2082.g30187"/>
</dbReference>
<keyword evidence="6" id="KW-0064">Aspartyl protease</keyword>
<keyword evidence="9" id="KW-0325">Glycoprotein</keyword>
<evidence type="ECO:0000256" key="4">
    <source>
        <dbReference type="ARBA" id="ARBA00022670"/>
    </source>
</evidence>
<dbReference type="SUPFAM" id="SSF50630">
    <property type="entry name" value="Acid proteases"/>
    <property type="match status" value="1"/>
</dbReference>
<name>A0A914DAQ4_9BILA</name>
<evidence type="ECO:0000256" key="3">
    <source>
        <dbReference type="ARBA" id="ARBA00022525"/>
    </source>
</evidence>
<dbReference type="GO" id="GO:0004190">
    <property type="term" value="F:aspartic-type endopeptidase activity"/>
    <property type="evidence" value="ECO:0007669"/>
    <property type="project" value="UniProtKB-KW"/>
</dbReference>
<dbReference type="PRINTS" id="PR00792">
    <property type="entry name" value="PEPSIN"/>
</dbReference>
<keyword evidence="5" id="KW-0732">Signal</keyword>
<dbReference type="PROSITE" id="PS51767">
    <property type="entry name" value="PEPTIDASE_A1"/>
    <property type="match status" value="1"/>
</dbReference>
<evidence type="ECO:0000256" key="9">
    <source>
        <dbReference type="ARBA" id="ARBA00023180"/>
    </source>
</evidence>
<feature type="domain" description="Peptidase A1" evidence="10">
    <location>
        <begin position="1"/>
        <end position="282"/>
    </location>
</feature>
<keyword evidence="11" id="KW-1185">Reference proteome</keyword>
<keyword evidence="8" id="KW-1015">Disulfide bond</keyword>
<evidence type="ECO:0000313" key="11">
    <source>
        <dbReference type="Proteomes" id="UP000887540"/>
    </source>
</evidence>
<evidence type="ECO:0000256" key="8">
    <source>
        <dbReference type="ARBA" id="ARBA00023157"/>
    </source>
</evidence>